<dbReference type="GO" id="GO:0006631">
    <property type="term" value="P:fatty acid metabolic process"/>
    <property type="evidence" value="ECO:0007669"/>
    <property type="project" value="TreeGrafter"/>
</dbReference>
<dbReference type="STRING" id="13706.A0A1X2HU36"/>
<protein>
    <submittedName>
        <fullName evidence="4">Male sterility protein-domain-containing protein</fullName>
    </submittedName>
</protein>
<dbReference type="InterPro" id="IPR002123">
    <property type="entry name" value="Plipid/glycerol_acylTrfase"/>
</dbReference>
<evidence type="ECO:0000313" key="5">
    <source>
        <dbReference type="Proteomes" id="UP000242180"/>
    </source>
</evidence>
<comment type="subcellular location">
    <subcellularLocation>
        <location evidence="1">Endomembrane system</location>
        <topology evidence="1">Peripheral membrane protein</topology>
    </subcellularLocation>
</comment>
<dbReference type="EMBL" id="MCGN01000001">
    <property type="protein sequence ID" value="ORZ03097.1"/>
    <property type="molecule type" value="Genomic_DNA"/>
</dbReference>
<feature type="compositionally biased region" description="Polar residues" evidence="2">
    <location>
        <begin position="1"/>
        <end position="21"/>
    </location>
</feature>
<evidence type="ECO:0000259" key="3">
    <source>
        <dbReference type="SMART" id="SM00563"/>
    </source>
</evidence>
<dbReference type="Gene3D" id="3.40.50.720">
    <property type="entry name" value="NAD(P)-binding Rossmann-like Domain"/>
    <property type="match status" value="1"/>
</dbReference>
<feature type="region of interest" description="Disordered" evidence="2">
    <location>
        <begin position="1"/>
        <end position="109"/>
    </location>
</feature>
<accession>A0A1X2HU36</accession>
<feature type="compositionally biased region" description="Polar residues" evidence="2">
    <location>
        <begin position="505"/>
        <end position="518"/>
    </location>
</feature>
<dbReference type="Pfam" id="PF01553">
    <property type="entry name" value="Acyltransferase"/>
    <property type="match status" value="1"/>
</dbReference>
<dbReference type="GO" id="GO:0004366">
    <property type="term" value="F:glycerol-3-phosphate O-acyltransferase activity"/>
    <property type="evidence" value="ECO:0007669"/>
    <property type="project" value="TreeGrafter"/>
</dbReference>
<evidence type="ECO:0000256" key="1">
    <source>
        <dbReference type="ARBA" id="ARBA00004184"/>
    </source>
</evidence>
<dbReference type="SUPFAM" id="SSF51735">
    <property type="entry name" value="NAD(P)-binding Rossmann-fold domains"/>
    <property type="match status" value="1"/>
</dbReference>
<dbReference type="Proteomes" id="UP000242180">
    <property type="component" value="Unassembled WGS sequence"/>
</dbReference>
<name>A0A1X2HU36_SYNRA</name>
<dbReference type="InterPro" id="IPR036291">
    <property type="entry name" value="NAD(P)-bd_dom_sf"/>
</dbReference>
<dbReference type="GO" id="GO:0006072">
    <property type="term" value="P:glycerol-3-phosphate metabolic process"/>
    <property type="evidence" value="ECO:0007669"/>
    <property type="project" value="TreeGrafter"/>
</dbReference>
<dbReference type="Pfam" id="PF19277">
    <property type="entry name" value="GPAT_C"/>
    <property type="match status" value="1"/>
</dbReference>
<evidence type="ECO:0000256" key="2">
    <source>
        <dbReference type="SAM" id="MobiDB-lite"/>
    </source>
</evidence>
<dbReference type="PANTHER" id="PTHR12563:SF17">
    <property type="entry name" value="DIHYDROXYACETONE PHOSPHATE ACYLTRANSFERASE"/>
    <property type="match status" value="1"/>
</dbReference>
<dbReference type="GO" id="GO:0019432">
    <property type="term" value="P:triglyceride biosynthetic process"/>
    <property type="evidence" value="ECO:0007669"/>
    <property type="project" value="TreeGrafter"/>
</dbReference>
<dbReference type="GO" id="GO:0008654">
    <property type="term" value="P:phospholipid biosynthetic process"/>
    <property type="evidence" value="ECO:0007669"/>
    <property type="project" value="TreeGrafter"/>
</dbReference>
<comment type="caution">
    <text evidence="4">The sequence shown here is derived from an EMBL/GenBank/DDBJ whole genome shotgun (WGS) entry which is preliminary data.</text>
</comment>
<reference evidence="4 5" key="1">
    <citation type="submission" date="2016-07" db="EMBL/GenBank/DDBJ databases">
        <title>Pervasive Adenine N6-methylation of Active Genes in Fungi.</title>
        <authorList>
            <consortium name="DOE Joint Genome Institute"/>
            <person name="Mondo S.J."/>
            <person name="Dannebaum R.O."/>
            <person name="Kuo R.C."/>
            <person name="Labutti K."/>
            <person name="Haridas S."/>
            <person name="Kuo A."/>
            <person name="Salamov A."/>
            <person name="Ahrendt S.R."/>
            <person name="Lipzen A."/>
            <person name="Sullivan W."/>
            <person name="Andreopoulos W.B."/>
            <person name="Clum A."/>
            <person name="Lindquist E."/>
            <person name="Daum C."/>
            <person name="Ramamoorthy G.K."/>
            <person name="Gryganskyi A."/>
            <person name="Culley D."/>
            <person name="Magnuson J.K."/>
            <person name="James T.Y."/>
            <person name="O'Malley M.A."/>
            <person name="Stajich J.E."/>
            <person name="Spatafora J.W."/>
            <person name="Visel A."/>
            <person name="Grigoriev I.V."/>
        </authorList>
    </citation>
    <scope>NUCLEOTIDE SEQUENCE [LARGE SCALE GENOMIC DNA]</scope>
    <source>
        <strain evidence="4 5">NRRL 2496</strain>
    </source>
</reference>
<dbReference type="InterPro" id="IPR022284">
    <property type="entry name" value="GPAT/DHAPAT"/>
</dbReference>
<dbReference type="InterPro" id="IPR045520">
    <property type="entry name" value="GPAT/DHAPAT_C"/>
</dbReference>
<feature type="region of interest" description="Disordered" evidence="2">
    <location>
        <begin position="455"/>
        <end position="518"/>
    </location>
</feature>
<dbReference type="GO" id="GO:0012505">
    <property type="term" value="C:endomembrane system"/>
    <property type="evidence" value="ECO:0007669"/>
    <property type="project" value="UniProtKB-SubCell"/>
</dbReference>
<feature type="compositionally biased region" description="Basic and acidic residues" evidence="2">
    <location>
        <begin position="65"/>
        <end position="84"/>
    </location>
</feature>
<gene>
    <name evidence="4" type="ORF">BCR43DRAFT_528847</name>
</gene>
<dbReference type="PANTHER" id="PTHR12563">
    <property type="entry name" value="GLYCEROL-3-PHOSPHATE ACYLTRANSFERASE"/>
    <property type="match status" value="1"/>
</dbReference>
<dbReference type="OMA" id="FVWFAGS"/>
<feature type="compositionally biased region" description="Low complexity" evidence="2">
    <location>
        <begin position="1025"/>
        <end position="1037"/>
    </location>
</feature>
<dbReference type="GO" id="GO:0031966">
    <property type="term" value="C:mitochondrial membrane"/>
    <property type="evidence" value="ECO:0007669"/>
    <property type="project" value="TreeGrafter"/>
</dbReference>
<feature type="compositionally biased region" description="Acidic residues" evidence="2">
    <location>
        <begin position="85"/>
        <end position="98"/>
    </location>
</feature>
<sequence length="1609" mass="180443">MSDVPTISITNPEMESENYNMASPVAGTPPGSPTVFDMVKDMDPIDPDATDDHPFDDNINELTQLDEHPESASGPDSRENKDEQQPAEEEQPQQDDQEQPQSPVPEPNVRDYFRDKCILLTGGTGFVGKAVLWKLLSTYHDELDKIFVLLRPNAAHHHHIHQQQSPQHQRRHNVSAAERVTDEILSNKAFVALRRSMGPSLFDRMVRDKIHPIDADLARPDLGLSEENRKLLAKHIHIVLHCAGTVDGNERLDLAIKTNVLGTMNLIELANEAMHLSAFVHLSPLQVISTASGAIFEDRLLPLPDMPETLLSNILEANLEDLPIMFENYKQLYPNTYFFSKSLAEHMLVKEVEKKQSNGGHQFPIAIVRSSPIGPSACEPLIGWADGVNGANGTMLLTGRGMRGIQPSSGDAPADIVPVDYAARLLLGCVAHAAPPAPDFSLPVTDVLMAMESIAHRHQQQQQQQRQSDGSQLPSKHRRQESIASTASHRDSGASSEDDDKPSVCRTSDGTHASSKTSLRANSLGTPVFPYIYHMTTTQLRCLTWRNAYEPIRHYWTRATRIQLPPGQTYFSAAQGGLTRAKTMMNSLRSAASTYMANNAGPTPGASASVVDHAARSRKRSSQRLSRCLDKAAKLSTTTRLSFSKISGVSIVDGHTTRLMQRLQTTPELDPHALVPEDADETFWQTYFMDACYGIHYYVCAEPDLRLPMPLSGWHCALQQQDMKLLDRVAVSTVFSNDQVARRTERMIAQVKEVLNHSTLTRSQKEDSEWLTDLDDSLDDFCQDTDALAQSEKDKRLILGKWRKKVGSNDESVKIVVLNDKRVNQAIHQITQNAGVQKQTAVNEAMKILMRMSERTQLAFVWFAGYFMKSLFDDMFENVRVRDDTIRKIRDSTLGKRVVYVPVSKSVLDPLIIWYITIRYNLPVPSFACDEALAHLGPISDVYRLAGAYYVKRDPTKRSPLNSAVMAAYTQVLLREHGALSLCLEQTRTRNGKYQEPYDDGMVEMVIESTLQSNQPRSPSVSRINSGSLNNGANNSPPLSPDTPTTVQSPTMSVDSSTGFVRKVHRDVVIVPINITYESIPELPYLIDLVLDQHPQRQQSQKPNGGLPTISQGVVRPSEAMDKRKEMLDGLEAPRKYGRVLFGVGDPVSVQEQAEGVMDEKTLVEKITEQVHARQRKALVVSPVSLVAAVVLYGRATAGVCLGKIKDMVEWLRVELMMREYQVDWQDGEDIDAIVLYAFRMLDETRNIVVEGKDITDDTNIRVNDHADNVMTLSYYANQVVDVFLLDAFFSVVYLSFTESEVSEDEFIDRFRFLVQMLEREFVLSWNLDEHFNWALAMYEQRKVVRRTDNRQLQLLANMDNNPVRYEQLMFMASLVYPTIDSYWITSCSLSALEAVPMLPRSIVPLLAQWIATHLITGRRTIYREVLSTESSRTAAGVFMAMGFLTEIQAKERLSPDAQILLHELGIPTTEALLELSGQNNDCGQKPVSPVDPEGMMKALMAQIQMNRANSNMADLCQQIDSYRLGAVSQRETFQNKQVFQKCLKQIKGILQGSAGFAKKRNIELDAQEDGLVQLVYALRTSSSPSIDRFSQQGSRALRRISEAYNLRR</sequence>
<dbReference type="OrthoDB" id="429813at2759"/>
<evidence type="ECO:0000313" key="4">
    <source>
        <dbReference type="EMBL" id="ORZ03097.1"/>
    </source>
</evidence>
<dbReference type="InParanoid" id="A0A1X2HU36"/>
<feature type="compositionally biased region" description="Polar residues" evidence="2">
    <location>
        <begin position="1042"/>
        <end position="1054"/>
    </location>
</feature>
<feature type="domain" description="Phospholipid/glycerol acyltransferase" evidence="3">
    <location>
        <begin position="898"/>
        <end position="1078"/>
    </location>
</feature>
<dbReference type="SMART" id="SM00563">
    <property type="entry name" value="PlsC"/>
    <property type="match status" value="1"/>
</dbReference>
<feature type="compositionally biased region" description="Polar residues" evidence="2">
    <location>
        <begin position="1010"/>
        <end position="1024"/>
    </location>
</feature>
<dbReference type="Pfam" id="PF07993">
    <property type="entry name" value="NAD_binding_4"/>
    <property type="match status" value="1"/>
</dbReference>
<organism evidence="4 5">
    <name type="scientific">Syncephalastrum racemosum</name>
    <name type="common">Filamentous fungus</name>
    <dbReference type="NCBI Taxonomy" id="13706"/>
    <lineage>
        <taxon>Eukaryota</taxon>
        <taxon>Fungi</taxon>
        <taxon>Fungi incertae sedis</taxon>
        <taxon>Mucoromycota</taxon>
        <taxon>Mucoromycotina</taxon>
        <taxon>Mucoromycetes</taxon>
        <taxon>Mucorales</taxon>
        <taxon>Syncephalastraceae</taxon>
        <taxon>Syncephalastrum</taxon>
    </lineage>
</organism>
<dbReference type="InterPro" id="IPR013120">
    <property type="entry name" value="FAR_NAD-bd"/>
</dbReference>
<proteinExistence type="predicted"/>
<keyword evidence="5" id="KW-1185">Reference proteome</keyword>
<feature type="region of interest" description="Disordered" evidence="2">
    <location>
        <begin position="1010"/>
        <end position="1054"/>
    </location>
</feature>